<dbReference type="Gene3D" id="3.10.20.80">
    <property type="entry name" value="Translation initiation factor 3 (IF-3), N-terminal domain"/>
    <property type="match status" value="1"/>
</dbReference>
<comment type="similarity">
    <text evidence="1 4 6">Belongs to the IF-3 family.</text>
</comment>
<evidence type="ECO:0000256" key="1">
    <source>
        <dbReference type="ARBA" id="ARBA00005439"/>
    </source>
</evidence>
<comment type="subunit">
    <text evidence="4 6">Monomer.</text>
</comment>
<accession>A0A143BNT3</accession>
<dbReference type="GO" id="GO:0016020">
    <property type="term" value="C:membrane"/>
    <property type="evidence" value="ECO:0007669"/>
    <property type="project" value="TreeGrafter"/>
</dbReference>
<dbReference type="Pfam" id="PF05198">
    <property type="entry name" value="IF3_N"/>
    <property type="match status" value="1"/>
</dbReference>
<dbReference type="GO" id="GO:0043022">
    <property type="term" value="F:ribosome binding"/>
    <property type="evidence" value="ECO:0007669"/>
    <property type="project" value="UniProtKB-ARBA"/>
</dbReference>
<dbReference type="InterPro" id="IPR001288">
    <property type="entry name" value="Translation_initiation_fac_3"/>
</dbReference>
<organism evidence="9 10">
    <name type="scientific">Gemmatimonas phototrophica</name>
    <dbReference type="NCBI Taxonomy" id="1379270"/>
    <lineage>
        <taxon>Bacteria</taxon>
        <taxon>Pseudomonadati</taxon>
        <taxon>Gemmatimonadota</taxon>
        <taxon>Gemmatimonadia</taxon>
        <taxon>Gemmatimonadales</taxon>
        <taxon>Gemmatimonadaceae</taxon>
        <taxon>Gemmatimonas</taxon>
    </lineage>
</organism>
<dbReference type="AlphaFoldDB" id="A0A143BNT3"/>
<dbReference type="SUPFAM" id="SSF55200">
    <property type="entry name" value="Translation initiation factor IF3, C-terminal domain"/>
    <property type="match status" value="1"/>
</dbReference>
<reference evidence="9 10" key="2">
    <citation type="journal article" date="2016" name="Environ. Microbiol. Rep.">
        <title>Metagenomic evidence for the presence of phototrophic Gemmatimonadetes bacteria in diverse environments.</title>
        <authorList>
            <person name="Zeng Y."/>
            <person name="Baumbach J."/>
            <person name="Barbosa E.G."/>
            <person name="Azevedo V."/>
            <person name="Zhang C."/>
            <person name="Koblizek M."/>
        </authorList>
    </citation>
    <scope>NUCLEOTIDE SEQUENCE [LARGE SCALE GENOMIC DNA]</scope>
    <source>
        <strain evidence="9 10">AP64</strain>
    </source>
</reference>
<dbReference type="GO" id="GO:0003743">
    <property type="term" value="F:translation initiation factor activity"/>
    <property type="evidence" value="ECO:0007669"/>
    <property type="project" value="UniProtKB-UniRule"/>
</dbReference>
<dbReference type="InterPro" id="IPR019814">
    <property type="entry name" value="Translation_initiation_fac_3_N"/>
</dbReference>
<dbReference type="EMBL" id="CP011454">
    <property type="protein sequence ID" value="AMW06729.1"/>
    <property type="molecule type" value="Genomic_DNA"/>
</dbReference>
<protein>
    <recommendedName>
        <fullName evidence="4 5">Translation initiation factor IF-3</fullName>
    </recommendedName>
</protein>
<proteinExistence type="inferred from homology"/>
<evidence type="ECO:0000259" key="8">
    <source>
        <dbReference type="Pfam" id="PF05198"/>
    </source>
</evidence>
<evidence type="ECO:0000259" key="7">
    <source>
        <dbReference type="Pfam" id="PF00707"/>
    </source>
</evidence>
<feature type="domain" description="Translation initiation factor 3 C-terminal" evidence="7">
    <location>
        <begin position="87"/>
        <end position="172"/>
    </location>
</feature>
<dbReference type="InterPro" id="IPR019813">
    <property type="entry name" value="Translation_initiation_fac3_CS"/>
</dbReference>
<keyword evidence="4" id="KW-0963">Cytoplasm</keyword>
<feature type="domain" description="Translation initiation factor 3 N-terminal" evidence="8">
    <location>
        <begin position="11"/>
        <end position="78"/>
    </location>
</feature>
<dbReference type="eggNOG" id="COG0290">
    <property type="taxonomic scope" value="Bacteria"/>
</dbReference>
<dbReference type="InterPro" id="IPR019815">
    <property type="entry name" value="Translation_initiation_fac_3_C"/>
</dbReference>
<dbReference type="PANTHER" id="PTHR10938:SF0">
    <property type="entry name" value="TRANSLATION INITIATION FACTOR IF-3, MITOCHONDRIAL"/>
    <property type="match status" value="1"/>
</dbReference>
<evidence type="ECO:0000256" key="2">
    <source>
        <dbReference type="ARBA" id="ARBA00022540"/>
    </source>
</evidence>
<dbReference type="FunFam" id="3.30.110.10:FF:000001">
    <property type="entry name" value="Translation initiation factor IF-3"/>
    <property type="match status" value="1"/>
</dbReference>
<evidence type="ECO:0000313" key="10">
    <source>
        <dbReference type="Proteomes" id="UP000076404"/>
    </source>
</evidence>
<evidence type="ECO:0000313" key="9">
    <source>
        <dbReference type="EMBL" id="AMW06729.1"/>
    </source>
</evidence>
<dbReference type="NCBIfam" id="TIGR00168">
    <property type="entry name" value="infC"/>
    <property type="match status" value="1"/>
</dbReference>
<evidence type="ECO:0000256" key="5">
    <source>
        <dbReference type="NCBIfam" id="TIGR00168"/>
    </source>
</evidence>
<name>A0A143BNT3_9BACT</name>
<evidence type="ECO:0000256" key="4">
    <source>
        <dbReference type="HAMAP-Rule" id="MF_00080"/>
    </source>
</evidence>
<dbReference type="FunFam" id="3.10.20.80:FF:000001">
    <property type="entry name" value="Translation initiation factor IF-3"/>
    <property type="match status" value="1"/>
</dbReference>
<dbReference type="HAMAP" id="MF_00080">
    <property type="entry name" value="IF_3"/>
    <property type="match status" value="1"/>
</dbReference>
<keyword evidence="3 4" id="KW-0648">Protein biosynthesis</keyword>
<dbReference type="Proteomes" id="UP000076404">
    <property type="component" value="Chromosome"/>
</dbReference>
<dbReference type="InterPro" id="IPR036787">
    <property type="entry name" value="T_IF-3_N_sf"/>
</dbReference>
<evidence type="ECO:0000256" key="6">
    <source>
        <dbReference type="RuleBase" id="RU000646"/>
    </source>
</evidence>
<gene>
    <name evidence="4" type="primary">infC</name>
    <name evidence="9" type="ORF">GEMMAAP_09755</name>
</gene>
<reference evidence="9 10" key="1">
    <citation type="journal article" date="2014" name="Proc. Natl. Acad. Sci. U.S.A.">
        <title>Functional type 2 photosynthetic reaction centers found in the rare bacterial phylum Gemmatimonadetes.</title>
        <authorList>
            <person name="Zeng Y."/>
            <person name="Feng F."/>
            <person name="Medova H."/>
            <person name="Dean J."/>
            <person name="Koblizek M."/>
        </authorList>
    </citation>
    <scope>NUCLEOTIDE SEQUENCE [LARGE SCALE GENOMIC DNA]</scope>
    <source>
        <strain evidence="9 10">AP64</strain>
    </source>
</reference>
<dbReference type="GO" id="GO:0032790">
    <property type="term" value="P:ribosome disassembly"/>
    <property type="evidence" value="ECO:0007669"/>
    <property type="project" value="TreeGrafter"/>
</dbReference>
<dbReference type="STRING" id="1379270.GEMMAAP_09755"/>
<dbReference type="PROSITE" id="PS00938">
    <property type="entry name" value="IF3"/>
    <property type="match status" value="1"/>
</dbReference>
<dbReference type="SUPFAM" id="SSF54364">
    <property type="entry name" value="Translation initiation factor IF3, N-terminal domain"/>
    <property type="match status" value="1"/>
</dbReference>
<keyword evidence="2 4" id="KW-0396">Initiation factor</keyword>
<dbReference type="KEGG" id="gph:GEMMAAP_09755"/>
<keyword evidence="10" id="KW-1185">Reference proteome</keyword>
<comment type="function">
    <text evidence="4 6">IF-3 binds to the 30S ribosomal subunit and shifts the equilibrium between 70S ribosomes and their 50S and 30S subunits in favor of the free subunits, thus enhancing the availability of 30S subunits on which protein synthesis initiation begins.</text>
</comment>
<dbReference type="GO" id="GO:0005829">
    <property type="term" value="C:cytosol"/>
    <property type="evidence" value="ECO:0007669"/>
    <property type="project" value="TreeGrafter"/>
</dbReference>
<sequence length="172" mass="19258">MQDSTKRPPRVNRQIRISPVRVIGADGSQLGILEVDAALSMAVELGLDLVEVAAAARPPVVRIMDYGKFKFEQAKQARLAKKKQHVIHLKEVKYRPGIDDHDFDTKTRHARQFLEEGNKVKVTLMFRGRQIAHPELGRAVVERVSQQLADLAKVESAPTMEGKSMTMILAPK</sequence>
<comment type="subcellular location">
    <subcellularLocation>
        <location evidence="4 6">Cytoplasm</location>
    </subcellularLocation>
</comment>
<dbReference type="InterPro" id="IPR036788">
    <property type="entry name" value="T_IF-3_C_sf"/>
</dbReference>
<dbReference type="Pfam" id="PF00707">
    <property type="entry name" value="IF3_C"/>
    <property type="match status" value="1"/>
</dbReference>
<dbReference type="PANTHER" id="PTHR10938">
    <property type="entry name" value="TRANSLATION INITIATION FACTOR IF-3"/>
    <property type="match status" value="1"/>
</dbReference>
<evidence type="ECO:0000256" key="3">
    <source>
        <dbReference type="ARBA" id="ARBA00022917"/>
    </source>
</evidence>
<dbReference type="Gene3D" id="3.30.110.10">
    <property type="entry name" value="Translation initiation factor 3 (IF-3), C-terminal domain"/>
    <property type="match status" value="1"/>
</dbReference>